<sequence length="70" mass="7942">MKRVLIWHGRVGSLWYLVWSSFFTSFIRAASHSSFGNTDVLIADTQTGPSYSCYQIRLKSQSCTVTECCL</sequence>
<keyword evidence="2" id="KW-1185">Reference proteome</keyword>
<dbReference type="EMBL" id="JAGPYM010000008">
    <property type="protein sequence ID" value="KAH6891286.1"/>
    <property type="molecule type" value="Genomic_DNA"/>
</dbReference>
<gene>
    <name evidence="1" type="ORF">B0T10DRAFT_307393</name>
</gene>
<proteinExistence type="predicted"/>
<comment type="caution">
    <text evidence="1">The sequence shown here is derived from an EMBL/GenBank/DDBJ whole genome shotgun (WGS) entry which is preliminary data.</text>
</comment>
<reference evidence="1 2" key="1">
    <citation type="journal article" date="2021" name="Nat. Commun.">
        <title>Genetic determinants of endophytism in the Arabidopsis root mycobiome.</title>
        <authorList>
            <person name="Mesny F."/>
            <person name="Miyauchi S."/>
            <person name="Thiergart T."/>
            <person name="Pickel B."/>
            <person name="Atanasova L."/>
            <person name="Karlsson M."/>
            <person name="Huettel B."/>
            <person name="Barry K.W."/>
            <person name="Haridas S."/>
            <person name="Chen C."/>
            <person name="Bauer D."/>
            <person name="Andreopoulos W."/>
            <person name="Pangilinan J."/>
            <person name="LaButti K."/>
            <person name="Riley R."/>
            <person name="Lipzen A."/>
            <person name="Clum A."/>
            <person name="Drula E."/>
            <person name="Henrissat B."/>
            <person name="Kohler A."/>
            <person name="Grigoriev I.V."/>
            <person name="Martin F.M."/>
            <person name="Hacquard S."/>
        </authorList>
    </citation>
    <scope>NUCLEOTIDE SEQUENCE [LARGE SCALE GENOMIC DNA]</scope>
    <source>
        <strain evidence="1 2">MPI-CAGE-CH-0241</strain>
    </source>
</reference>
<dbReference type="Proteomes" id="UP000777438">
    <property type="component" value="Unassembled WGS sequence"/>
</dbReference>
<dbReference type="AlphaFoldDB" id="A0A9P8W640"/>
<evidence type="ECO:0000313" key="1">
    <source>
        <dbReference type="EMBL" id="KAH6891286.1"/>
    </source>
</evidence>
<protein>
    <submittedName>
        <fullName evidence="1">Uncharacterized protein</fullName>
    </submittedName>
</protein>
<evidence type="ECO:0000313" key="2">
    <source>
        <dbReference type="Proteomes" id="UP000777438"/>
    </source>
</evidence>
<accession>A0A9P8W640</accession>
<organism evidence="1 2">
    <name type="scientific">Thelonectria olida</name>
    <dbReference type="NCBI Taxonomy" id="1576542"/>
    <lineage>
        <taxon>Eukaryota</taxon>
        <taxon>Fungi</taxon>
        <taxon>Dikarya</taxon>
        <taxon>Ascomycota</taxon>
        <taxon>Pezizomycotina</taxon>
        <taxon>Sordariomycetes</taxon>
        <taxon>Hypocreomycetidae</taxon>
        <taxon>Hypocreales</taxon>
        <taxon>Nectriaceae</taxon>
        <taxon>Thelonectria</taxon>
    </lineage>
</organism>
<name>A0A9P8W640_9HYPO</name>